<evidence type="ECO:0000313" key="2">
    <source>
        <dbReference type="Proteomes" id="UP000019151"/>
    </source>
</evidence>
<organism evidence="1 2">
    <name type="scientific">Gemmatirosa kalamazoonensis</name>
    <dbReference type="NCBI Taxonomy" id="861299"/>
    <lineage>
        <taxon>Bacteria</taxon>
        <taxon>Pseudomonadati</taxon>
        <taxon>Gemmatimonadota</taxon>
        <taxon>Gemmatimonadia</taxon>
        <taxon>Gemmatimonadales</taxon>
        <taxon>Gemmatimonadaceae</taxon>
        <taxon>Gemmatirosa</taxon>
    </lineage>
</organism>
<dbReference type="Proteomes" id="UP000019151">
    <property type="component" value="Chromosome"/>
</dbReference>
<dbReference type="AlphaFoldDB" id="W0RAY8"/>
<dbReference type="HOGENOM" id="CLU_1515820_0_0_0"/>
<name>W0RAY8_9BACT</name>
<reference evidence="1 2" key="1">
    <citation type="journal article" date="2014" name="Genome Announc.">
        <title>Genome Sequence and Methylome of Soil Bacterium Gemmatirosa kalamazoonensis KBS708T, a Member of the Rarely Cultivated Gemmatimonadetes Phylum.</title>
        <authorList>
            <person name="Debruyn J.M."/>
            <person name="Radosevich M."/>
            <person name="Wommack K.E."/>
            <person name="Polson S.W."/>
            <person name="Hauser L.J."/>
            <person name="Fawaz M.N."/>
            <person name="Korlach J."/>
            <person name="Tsai Y.C."/>
        </authorList>
    </citation>
    <scope>NUCLEOTIDE SEQUENCE [LARGE SCALE GENOMIC DNA]</scope>
    <source>
        <strain evidence="1 2">KBS708</strain>
    </source>
</reference>
<keyword evidence="2" id="KW-1185">Reference proteome</keyword>
<dbReference type="EMBL" id="CP007128">
    <property type="protein sequence ID" value="AHG88244.1"/>
    <property type="molecule type" value="Genomic_DNA"/>
</dbReference>
<proteinExistence type="predicted"/>
<gene>
    <name evidence="1" type="ORF">J421_0707</name>
</gene>
<dbReference type="RefSeq" id="WP_158508646.1">
    <property type="nucleotide sequence ID" value="NZ_CP007128.1"/>
</dbReference>
<dbReference type="KEGG" id="gba:J421_0707"/>
<dbReference type="InParanoid" id="W0RAY8"/>
<dbReference type="STRING" id="861299.J421_0707"/>
<sequence length="177" mass="19071">MPWSLPITRVTALLLGACTLDLTDPARTGLATDRASYVARYESGQGPYRQFAFTVVARFTNHTAGTLYLGRCYPDSPHPIYGVELVDASRSSWGSAFGPAWACVGHDEQIAVAAGETRVDTLLLRGPNGWDGRTGEVFGAMDGAMRLVYHVQECRGDGACPSARLDGRSNAFTVRVD</sequence>
<protein>
    <submittedName>
        <fullName evidence="1">Uncharacterized protein</fullName>
    </submittedName>
</protein>
<evidence type="ECO:0000313" key="1">
    <source>
        <dbReference type="EMBL" id="AHG88244.1"/>
    </source>
</evidence>
<accession>W0RAY8</accession>